<dbReference type="CDD" id="cd06261">
    <property type="entry name" value="TM_PBP2"/>
    <property type="match status" value="1"/>
</dbReference>
<comment type="subcellular location">
    <subcellularLocation>
        <location evidence="1 7">Cell membrane</location>
        <topology evidence="1 7">Multi-pass membrane protein</topology>
    </subcellularLocation>
</comment>
<dbReference type="OrthoDB" id="42615at2"/>
<dbReference type="InterPro" id="IPR000515">
    <property type="entry name" value="MetI-like"/>
</dbReference>
<feature type="transmembrane region" description="Helical" evidence="7">
    <location>
        <begin position="210"/>
        <end position="235"/>
    </location>
</feature>
<dbReference type="PROSITE" id="PS50928">
    <property type="entry name" value="ABC_TM1"/>
    <property type="match status" value="1"/>
</dbReference>
<dbReference type="Proteomes" id="UP000037392">
    <property type="component" value="Unassembled WGS sequence"/>
</dbReference>
<feature type="transmembrane region" description="Helical" evidence="7">
    <location>
        <begin position="275"/>
        <end position="295"/>
    </location>
</feature>
<dbReference type="GO" id="GO:0055085">
    <property type="term" value="P:transmembrane transport"/>
    <property type="evidence" value="ECO:0007669"/>
    <property type="project" value="InterPro"/>
</dbReference>
<name>A0A0J9E5W9_9FIRM</name>
<keyword evidence="4 7" id="KW-0812">Transmembrane</keyword>
<dbReference type="InterPro" id="IPR050809">
    <property type="entry name" value="UgpAE/MalFG_permease"/>
</dbReference>
<evidence type="ECO:0000256" key="3">
    <source>
        <dbReference type="ARBA" id="ARBA00022475"/>
    </source>
</evidence>
<dbReference type="PATRIC" id="fig|742734.4.peg.340"/>
<keyword evidence="2 7" id="KW-0813">Transport</keyword>
<feature type="transmembrane region" description="Helical" evidence="7">
    <location>
        <begin position="114"/>
        <end position="135"/>
    </location>
</feature>
<accession>A0A0J9E5W9</accession>
<evidence type="ECO:0000256" key="2">
    <source>
        <dbReference type="ARBA" id="ARBA00022448"/>
    </source>
</evidence>
<dbReference type="Pfam" id="PF00528">
    <property type="entry name" value="BPD_transp_1"/>
    <property type="match status" value="1"/>
</dbReference>
<dbReference type="PANTHER" id="PTHR43227:SF11">
    <property type="entry name" value="BLL4140 PROTEIN"/>
    <property type="match status" value="1"/>
</dbReference>
<evidence type="ECO:0000256" key="1">
    <source>
        <dbReference type="ARBA" id="ARBA00004651"/>
    </source>
</evidence>
<dbReference type="RefSeq" id="WP_007861745.1">
    <property type="nucleotide sequence ID" value="NZ_KQ235875.1"/>
</dbReference>
<evidence type="ECO:0000256" key="4">
    <source>
        <dbReference type="ARBA" id="ARBA00022692"/>
    </source>
</evidence>
<evidence type="ECO:0000256" key="7">
    <source>
        <dbReference type="RuleBase" id="RU363032"/>
    </source>
</evidence>
<reference evidence="9 10" key="1">
    <citation type="submission" date="2011-04" db="EMBL/GenBank/DDBJ databases">
        <title>The Genome Sequence of Clostridium citroniae WAL-19142.</title>
        <authorList>
            <consortium name="The Broad Institute Genome Sequencing Platform"/>
            <person name="Earl A."/>
            <person name="Ward D."/>
            <person name="Feldgarden M."/>
            <person name="Gevers D."/>
            <person name="Warren Y.A."/>
            <person name="Tyrrell K.L."/>
            <person name="Citron D.M."/>
            <person name="Goldstein E.J."/>
            <person name="Daigneault M."/>
            <person name="Allen-Vercoe E."/>
            <person name="Young S.K."/>
            <person name="Zeng Q."/>
            <person name="Gargeya S."/>
            <person name="Fitzgerald M."/>
            <person name="Haas B."/>
            <person name="Abouelleil A."/>
            <person name="Alvarado L."/>
            <person name="Arachchi H.M."/>
            <person name="Berlin A."/>
            <person name="Brown A."/>
            <person name="Chapman S.B."/>
            <person name="Chen Z."/>
            <person name="Dunbar C."/>
            <person name="Freedman E."/>
            <person name="Gearin G."/>
            <person name="Gellesch M."/>
            <person name="Goldberg J."/>
            <person name="Griggs A."/>
            <person name="Gujja S."/>
            <person name="Heilman E.R."/>
            <person name="Heiman D."/>
            <person name="Howarth C."/>
            <person name="Larson L."/>
            <person name="Lui A."/>
            <person name="MacDonald P.J."/>
            <person name="Mehta T."/>
            <person name="Montmayeur A."/>
            <person name="Murphy C."/>
            <person name="Neiman D."/>
            <person name="Pearson M."/>
            <person name="Priest M."/>
            <person name="Roberts A."/>
            <person name="Saif S."/>
            <person name="Shea T."/>
            <person name="Shenoy N."/>
            <person name="Sisk P."/>
            <person name="Stolte C."/>
            <person name="Sykes S."/>
            <person name="White J."/>
            <person name="Yandava C."/>
            <person name="Wortman J."/>
            <person name="Nusbaum C."/>
            <person name="Birren B."/>
        </authorList>
    </citation>
    <scope>NUCLEOTIDE SEQUENCE [LARGE SCALE GENOMIC DNA]</scope>
    <source>
        <strain evidence="9 10">WAL-19142</strain>
    </source>
</reference>
<keyword evidence="6 7" id="KW-0472">Membrane</keyword>
<dbReference type="InterPro" id="IPR035906">
    <property type="entry name" value="MetI-like_sf"/>
</dbReference>
<evidence type="ECO:0000259" key="8">
    <source>
        <dbReference type="PROSITE" id="PS50928"/>
    </source>
</evidence>
<comment type="caution">
    <text evidence="9">The sequence shown here is derived from an EMBL/GenBank/DDBJ whole genome shotgun (WGS) entry which is preliminary data.</text>
</comment>
<organism evidence="9 10">
    <name type="scientific">[Clostridium] citroniae WAL-19142</name>
    <dbReference type="NCBI Taxonomy" id="742734"/>
    <lineage>
        <taxon>Bacteria</taxon>
        <taxon>Bacillati</taxon>
        <taxon>Bacillota</taxon>
        <taxon>Clostridia</taxon>
        <taxon>Lachnospirales</taxon>
        <taxon>Lachnospiraceae</taxon>
        <taxon>Enterocloster</taxon>
    </lineage>
</organism>
<keyword evidence="5 7" id="KW-1133">Transmembrane helix</keyword>
<dbReference type="GeneID" id="93162870"/>
<feature type="transmembrane region" description="Helical" evidence="7">
    <location>
        <begin position="21"/>
        <end position="44"/>
    </location>
</feature>
<proteinExistence type="inferred from homology"/>
<dbReference type="AlphaFoldDB" id="A0A0J9E5W9"/>
<feature type="domain" description="ABC transmembrane type-1" evidence="8">
    <location>
        <begin position="77"/>
        <end position="294"/>
    </location>
</feature>
<evidence type="ECO:0000256" key="5">
    <source>
        <dbReference type="ARBA" id="ARBA00022989"/>
    </source>
</evidence>
<evidence type="ECO:0000256" key="6">
    <source>
        <dbReference type="ARBA" id="ARBA00023136"/>
    </source>
</evidence>
<dbReference type="PANTHER" id="PTHR43227">
    <property type="entry name" value="BLL4140 PROTEIN"/>
    <property type="match status" value="1"/>
</dbReference>
<keyword evidence="3" id="KW-1003">Cell membrane</keyword>
<gene>
    <name evidence="9" type="ORF">HMPREF9470_00317</name>
</gene>
<evidence type="ECO:0000313" key="10">
    <source>
        <dbReference type="Proteomes" id="UP000037392"/>
    </source>
</evidence>
<dbReference type="SUPFAM" id="SSF161098">
    <property type="entry name" value="MetI-like"/>
    <property type="match status" value="1"/>
</dbReference>
<dbReference type="EMBL" id="ADLK01000056">
    <property type="protein sequence ID" value="KMW11030.1"/>
    <property type="molecule type" value="Genomic_DNA"/>
</dbReference>
<feature type="transmembrane region" description="Helical" evidence="7">
    <location>
        <begin position="167"/>
        <end position="189"/>
    </location>
</feature>
<protein>
    <recommendedName>
        <fullName evidence="8">ABC transmembrane type-1 domain-containing protein</fullName>
    </recommendedName>
</protein>
<comment type="similarity">
    <text evidence="7">Belongs to the binding-protein-dependent transport system permease family.</text>
</comment>
<dbReference type="GO" id="GO:0005886">
    <property type="term" value="C:plasma membrane"/>
    <property type="evidence" value="ECO:0007669"/>
    <property type="project" value="UniProtKB-SubCell"/>
</dbReference>
<feature type="transmembrane region" description="Helical" evidence="7">
    <location>
        <begin position="81"/>
        <end position="102"/>
    </location>
</feature>
<dbReference type="Gene3D" id="1.10.3720.10">
    <property type="entry name" value="MetI-like"/>
    <property type="match status" value="1"/>
</dbReference>
<sequence length="303" mass="33989">MKTAGTNKGFLARLGKYKQPYLMMSPTILMVILFGVYPLLYVLYYSFFKYDGFSPAVFVGLRNYTRLFKDATYWNSVINTLQMGVAIPLVQIPCSLLLAVLLNQRFKGQSLARAIIFVPNITSTAIMAIVFYFMFASYNGIINGVLIKMGLIEKAIEWFGNGTMAKIVIVLFCTWSGVGFYMVLFLSALQSIPSDVYESARVDGANKIQTFFRITIPMMGSMFQTITALCIMNALKLFDSVKALTNGGPGNSTEVMTMYIYRYFFETMGTAQQGYASAISILSTVLVMFITLLYIRATKNMNY</sequence>
<evidence type="ECO:0000313" key="9">
    <source>
        <dbReference type="EMBL" id="KMW11030.1"/>
    </source>
</evidence>